<dbReference type="UniPathway" id="UPA00659"/>
<comment type="catalytic activity">
    <reaction evidence="8">
        <text>a (3S)-3-hydroxyacyl-CoA + NAD(+) = a 3-oxoacyl-CoA + NADH + H(+)</text>
        <dbReference type="Rhea" id="RHEA:22432"/>
        <dbReference type="ChEBI" id="CHEBI:15378"/>
        <dbReference type="ChEBI" id="CHEBI:57318"/>
        <dbReference type="ChEBI" id="CHEBI:57540"/>
        <dbReference type="ChEBI" id="CHEBI:57945"/>
        <dbReference type="ChEBI" id="CHEBI:90726"/>
        <dbReference type="EC" id="1.1.1.35"/>
    </reaction>
</comment>
<dbReference type="PANTHER" id="PTHR48075">
    <property type="entry name" value="3-HYDROXYACYL-COA DEHYDROGENASE FAMILY PROTEIN"/>
    <property type="match status" value="1"/>
</dbReference>
<feature type="domain" description="3-hydroxyacyl-CoA dehydrogenase NAD binding" evidence="10">
    <location>
        <begin position="23"/>
        <end position="201"/>
    </location>
</feature>
<evidence type="ECO:0000256" key="1">
    <source>
        <dbReference type="ARBA" id="ARBA00005005"/>
    </source>
</evidence>
<evidence type="ECO:0000259" key="10">
    <source>
        <dbReference type="Pfam" id="PF02737"/>
    </source>
</evidence>
<dbReference type="PANTHER" id="PTHR48075:SF7">
    <property type="entry name" value="3-HYDROXYACYL-COA DEHYDROGENASE-RELATED"/>
    <property type="match status" value="1"/>
</dbReference>
<dbReference type="SUPFAM" id="SSF52096">
    <property type="entry name" value="ClpP/crotonase"/>
    <property type="match status" value="1"/>
</dbReference>
<evidence type="ECO:0000259" key="9">
    <source>
        <dbReference type="Pfam" id="PF00725"/>
    </source>
</evidence>
<keyword evidence="5" id="KW-0560">Oxidoreductase</keyword>
<dbReference type="CDD" id="cd06558">
    <property type="entry name" value="crotonase-like"/>
    <property type="match status" value="1"/>
</dbReference>
<dbReference type="EMBL" id="SDMQ01000015">
    <property type="protein sequence ID" value="TBT83010.1"/>
    <property type="molecule type" value="Genomic_DNA"/>
</dbReference>
<dbReference type="InterPro" id="IPR006176">
    <property type="entry name" value="3-OHacyl-CoA_DH_NAD-bd"/>
</dbReference>
<evidence type="ECO:0000256" key="6">
    <source>
        <dbReference type="ARBA" id="ARBA00023027"/>
    </source>
</evidence>
<dbReference type="Pfam" id="PF02737">
    <property type="entry name" value="3HCDH_N"/>
    <property type="match status" value="1"/>
</dbReference>
<organism evidence="11 12">
    <name type="scientific">Propioniciclava sinopodophylli</name>
    <dbReference type="NCBI Taxonomy" id="1837344"/>
    <lineage>
        <taxon>Bacteria</taxon>
        <taxon>Bacillati</taxon>
        <taxon>Actinomycetota</taxon>
        <taxon>Actinomycetes</taxon>
        <taxon>Propionibacteriales</taxon>
        <taxon>Propionibacteriaceae</taxon>
        <taxon>Propioniciclava</taxon>
    </lineage>
</organism>
<comment type="caution">
    <text evidence="11">The sequence shown here is derived from an EMBL/GenBank/DDBJ whole genome shotgun (WGS) entry which is preliminary data.</text>
</comment>
<comment type="similarity">
    <text evidence="2">Belongs to the 3-hydroxyacyl-CoA dehydrogenase family.</text>
</comment>
<evidence type="ECO:0000313" key="12">
    <source>
        <dbReference type="Proteomes" id="UP000292373"/>
    </source>
</evidence>
<protein>
    <submittedName>
        <fullName evidence="11">3-hydroxyacyl-CoA dehydrogenase/enoyl-CoA hydratase family protein</fullName>
    </submittedName>
</protein>
<reference evidence="11 12" key="1">
    <citation type="submission" date="2019-01" db="EMBL/GenBank/DDBJ databases">
        <title>Lactibacter flavus gen. nov., sp. nov., a novel bacterium of the family Propionibacteriaceae isolated from raw milk and dairy products.</title>
        <authorList>
            <person name="Huptas C."/>
            <person name="Wenning M."/>
            <person name="Breitenwieser F."/>
            <person name="Doll E."/>
            <person name="Von Neubeck M."/>
            <person name="Busse H.-J."/>
            <person name="Scherer S."/>
        </authorList>
    </citation>
    <scope>NUCLEOTIDE SEQUENCE [LARGE SCALE GENOMIC DNA]</scope>
    <source>
        <strain evidence="11 12">KCTC 33808</strain>
    </source>
</reference>
<keyword evidence="6" id="KW-0520">NAD</keyword>
<sequence>MTIADRQPRIPMTDGFEPVRRAVVIGAGTMGSGIAAHLANCGIVVALLDRVADGDDRSALARTAIERQVQVGGFMVPAFAARVTPGNVEDDLDVVAEADWIVEAVFEDPNVKHELYAKLEGLRRPGTLMSSNTSGIPVAELVRGHSEEFARDFTITHFFNPPRTMELLEVVAGEATSPEVLERTIRVADRQLGKTVLECRDTPGFIANRLGSHWMAVAALEAFEAGLDVETADAIMSRPFGIPRTGVFGLFDLVGVNLVPLLWPVLTRALPADDAAQRYDLMGDRVFQHLLDNGLIGRRGPGGFTRRKNESGEKVDEVIDLESLQYRARRPVTDPAGSAADLPTLLAGDSPGATYAWTVFAQVLDYACHIAPEVGDDVAAVDAGMELGYAWARGPFKLADAVGAAQLVVRYEAEGRAVPGLLAAAAKAGGFYPDADTVLSSTGSVVERRKVEGVLTVADAQRAHGVLAESEAAAIVDLGDGVACLALRTKMNTCDAGVIEMVERALALGEEGAFKGLVIGSDHPRAFSAGANLATFTHFIESEDPDGLRALIRRGQVAFHALRNSAFPVVAAAKGFALGGGCELMLAANRVVTHAELYAGFPERSVGLLPAWGGTVQSLVRALGAGEPLPAASAFAVTTSCEVSTSAWQAADWHLLTDHDEVVASVHRVLAEAKAVALDLLEGGWTPPAPVELPLHSPDAEPLDAGWADASETDRAIVARIAGILTGGRPGATASEEDLLPLEVDAAVDLLQRPLNQERVWHLLRTNRPLAN</sequence>
<name>A0A4Q9KCS8_9ACTN</name>
<dbReference type="RefSeq" id="WP_131169600.1">
    <property type="nucleotide sequence ID" value="NZ_SDMQ01000015.1"/>
</dbReference>
<dbReference type="GO" id="GO:0070403">
    <property type="term" value="F:NAD+ binding"/>
    <property type="evidence" value="ECO:0007669"/>
    <property type="project" value="InterPro"/>
</dbReference>
<dbReference type="AlphaFoldDB" id="A0A4Q9KCS8"/>
<dbReference type="InterPro" id="IPR029045">
    <property type="entry name" value="ClpP/crotonase-like_dom_sf"/>
</dbReference>
<keyword evidence="3" id="KW-0276">Fatty acid metabolism</keyword>
<dbReference type="OrthoDB" id="9771883at2"/>
<dbReference type="Gene3D" id="3.40.50.720">
    <property type="entry name" value="NAD(P)-binding Rossmann-like Domain"/>
    <property type="match status" value="1"/>
</dbReference>
<dbReference type="SUPFAM" id="SSF48179">
    <property type="entry name" value="6-phosphogluconate dehydrogenase C-terminal domain-like"/>
    <property type="match status" value="2"/>
</dbReference>
<feature type="domain" description="3-hydroxyacyl-CoA dehydrogenase C-terminal" evidence="9">
    <location>
        <begin position="204"/>
        <end position="304"/>
    </location>
</feature>
<evidence type="ECO:0000313" key="11">
    <source>
        <dbReference type="EMBL" id="TBT83010.1"/>
    </source>
</evidence>
<dbReference type="Pfam" id="PF00725">
    <property type="entry name" value="3HCDH"/>
    <property type="match status" value="1"/>
</dbReference>
<evidence type="ECO:0000256" key="4">
    <source>
        <dbReference type="ARBA" id="ARBA00022963"/>
    </source>
</evidence>
<dbReference type="Gene3D" id="3.90.226.10">
    <property type="entry name" value="2-enoyl-CoA Hydratase, Chain A, domain 1"/>
    <property type="match status" value="1"/>
</dbReference>
<gene>
    <name evidence="11" type="ORF">ET989_12795</name>
</gene>
<dbReference type="Gene3D" id="1.10.1040.50">
    <property type="match status" value="1"/>
</dbReference>
<evidence type="ECO:0000256" key="7">
    <source>
        <dbReference type="ARBA" id="ARBA00023098"/>
    </source>
</evidence>
<evidence type="ECO:0000256" key="5">
    <source>
        <dbReference type="ARBA" id="ARBA00023002"/>
    </source>
</evidence>
<evidence type="ECO:0000256" key="3">
    <source>
        <dbReference type="ARBA" id="ARBA00022832"/>
    </source>
</evidence>
<keyword evidence="4" id="KW-0442">Lipid degradation</keyword>
<dbReference type="GO" id="GO:0003857">
    <property type="term" value="F:(3S)-3-hydroxyacyl-CoA dehydrogenase (NAD+) activity"/>
    <property type="evidence" value="ECO:0007669"/>
    <property type="project" value="UniProtKB-EC"/>
</dbReference>
<dbReference type="SUPFAM" id="SSF51735">
    <property type="entry name" value="NAD(P)-binding Rossmann-fold domains"/>
    <property type="match status" value="1"/>
</dbReference>
<dbReference type="InterPro" id="IPR006108">
    <property type="entry name" value="3HC_DH_C"/>
</dbReference>
<dbReference type="InterPro" id="IPR036291">
    <property type="entry name" value="NAD(P)-bd_dom_sf"/>
</dbReference>
<accession>A0A4Q9KCS8</accession>
<keyword evidence="7" id="KW-0443">Lipid metabolism</keyword>
<keyword evidence="12" id="KW-1185">Reference proteome</keyword>
<evidence type="ECO:0000256" key="2">
    <source>
        <dbReference type="ARBA" id="ARBA00009463"/>
    </source>
</evidence>
<dbReference type="InterPro" id="IPR001753">
    <property type="entry name" value="Enoyl-CoA_hydra/iso"/>
</dbReference>
<dbReference type="Proteomes" id="UP000292373">
    <property type="component" value="Unassembled WGS sequence"/>
</dbReference>
<proteinExistence type="inferred from homology"/>
<dbReference type="GO" id="GO:0006635">
    <property type="term" value="P:fatty acid beta-oxidation"/>
    <property type="evidence" value="ECO:0007669"/>
    <property type="project" value="UniProtKB-UniPathway"/>
</dbReference>
<dbReference type="Pfam" id="PF00378">
    <property type="entry name" value="ECH_1"/>
    <property type="match status" value="1"/>
</dbReference>
<evidence type="ECO:0000256" key="8">
    <source>
        <dbReference type="ARBA" id="ARBA00049556"/>
    </source>
</evidence>
<comment type="pathway">
    <text evidence="1">Lipid metabolism; fatty acid beta-oxidation.</text>
</comment>
<dbReference type="InterPro" id="IPR008927">
    <property type="entry name" value="6-PGluconate_DH-like_C_sf"/>
</dbReference>